<organism evidence="6 7">
    <name type="scientific">Agathobacter rectalis</name>
    <dbReference type="NCBI Taxonomy" id="39491"/>
    <lineage>
        <taxon>Bacteria</taxon>
        <taxon>Bacillati</taxon>
        <taxon>Bacillota</taxon>
        <taxon>Clostridia</taxon>
        <taxon>Lachnospirales</taxon>
        <taxon>Lachnospiraceae</taxon>
        <taxon>Agathobacter</taxon>
    </lineage>
</organism>
<dbReference type="PANTHER" id="PTHR30346">
    <property type="entry name" value="TRANSCRIPTIONAL DUAL REGULATOR HCAR-RELATED"/>
    <property type="match status" value="1"/>
</dbReference>
<dbReference type="InterPro" id="IPR036390">
    <property type="entry name" value="WH_DNA-bd_sf"/>
</dbReference>
<reference evidence="6 7" key="1">
    <citation type="submission" date="2018-08" db="EMBL/GenBank/DDBJ databases">
        <title>A genome reference for cultivated species of the human gut microbiota.</title>
        <authorList>
            <person name="Zou Y."/>
            <person name="Xue W."/>
            <person name="Luo G."/>
        </authorList>
    </citation>
    <scope>NUCLEOTIDE SEQUENCE [LARGE SCALE GENOMIC DNA]</scope>
    <source>
        <strain evidence="6 7">AF25-15</strain>
    </source>
</reference>
<proteinExistence type="inferred from homology"/>
<protein>
    <submittedName>
        <fullName evidence="6">LysR family transcriptional regulator</fullName>
    </submittedName>
</protein>
<dbReference type="PANTHER" id="PTHR30346:SF28">
    <property type="entry name" value="HTH-TYPE TRANSCRIPTIONAL REGULATOR CYNR"/>
    <property type="match status" value="1"/>
</dbReference>
<accession>A0A395UWB3</accession>
<dbReference type="SUPFAM" id="SSF46785">
    <property type="entry name" value="Winged helix' DNA-binding domain"/>
    <property type="match status" value="1"/>
</dbReference>
<comment type="similarity">
    <text evidence="1">Belongs to the LysR transcriptional regulatory family.</text>
</comment>
<dbReference type="Pfam" id="PF00126">
    <property type="entry name" value="HTH_1"/>
    <property type="match status" value="1"/>
</dbReference>
<evidence type="ECO:0000256" key="3">
    <source>
        <dbReference type="ARBA" id="ARBA00023125"/>
    </source>
</evidence>
<dbReference type="GO" id="GO:0003677">
    <property type="term" value="F:DNA binding"/>
    <property type="evidence" value="ECO:0007669"/>
    <property type="project" value="UniProtKB-KW"/>
</dbReference>
<dbReference type="CDD" id="cd05466">
    <property type="entry name" value="PBP2_LTTR_substrate"/>
    <property type="match status" value="1"/>
</dbReference>
<sequence length="293" mass="33945">MLFRQIEYFQAIIETGNFYQAAEKCNVSQSAISQQIKKLEQELGVKLLDRHNRTFSLTPAGEHFYRKSLILVSDIEQIKRETKRIADNDHATLRIGYYKGYHGNELSEAVAEFSSKYPTVEVSIIVGSHEELYKALENDKVDLVLSDQRRAFSDLYNNEILSESRMYIEIFNHNPLSRLEMVEIAELKNTPCILVINSAGQREEQSYYEDIVGIKGDYLFADSIQEARLKIITGQGYMPVDVIGNQTWFDSTIDRIPLVRNGEPVRKTYCAFWRKDNSGYYIEDFAEMLKKIF</sequence>
<keyword evidence="3" id="KW-0238">DNA-binding</keyword>
<dbReference type="FunFam" id="1.10.10.10:FF:000001">
    <property type="entry name" value="LysR family transcriptional regulator"/>
    <property type="match status" value="1"/>
</dbReference>
<dbReference type="GO" id="GO:0032993">
    <property type="term" value="C:protein-DNA complex"/>
    <property type="evidence" value="ECO:0007669"/>
    <property type="project" value="TreeGrafter"/>
</dbReference>
<evidence type="ECO:0000313" key="6">
    <source>
        <dbReference type="EMBL" id="RGR51920.1"/>
    </source>
</evidence>
<name>A0A395UWB3_9FIRM</name>
<dbReference type="PROSITE" id="PS50931">
    <property type="entry name" value="HTH_LYSR"/>
    <property type="match status" value="1"/>
</dbReference>
<dbReference type="Proteomes" id="UP000266066">
    <property type="component" value="Unassembled WGS sequence"/>
</dbReference>
<keyword evidence="4" id="KW-0804">Transcription</keyword>
<keyword evidence="2" id="KW-0805">Transcription regulation</keyword>
<dbReference type="InterPro" id="IPR036388">
    <property type="entry name" value="WH-like_DNA-bd_sf"/>
</dbReference>
<dbReference type="RefSeq" id="WP_118392654.1">
    <property type="nucleotide sequence ID" value="NZ_QRUJ01000032.1"/>
</dbReference>
<evidence type="ECO:0000259" key="5">
    <source>
        <dbReference type="PROSITE" id="PS50931"/>
    </source>
</evidence>
<feature type="domain" description="HTH lysR-type" evidence="5">
    <location>
        <begin position="1"/>
        <end position="58"/>
    </location>
</feature>
<dbReference type="InterPro" id="IPR005119">
    <property type="entry name" value="LysR_subst-bd"/>
</dbReference>
<evidence type="ECO:0000256" key="2">
    <source>
        <dbReference type="ARBA" id="ARBA00023015"/>
    </source>
</evidence>
<dbReference type="PRINTS" id="PR00039">
    <property type="entry name" value="HTHLYSR"/>
</dbReference>
<evidence type="ECO:0000256" key="1">
    <source>
        <dbReference type="ARBA" id="ARBA00009437"/>
    </source>
</evidence>
<evidence type="ECO:0000256" key="4">
    <source>
        <dbReference type="ARBA" id="ARBA00023163"/>
    </source>
</evidence>
<comment type="caution">
    <text evidence="6">The sequence shown here is derived from an EMBL/GenBank/DDBJ whole genome shotgun (WGS) entry which is preliminary data.</text>
</comment>
<dbReference type="Pfam" id="PF03466">
    <property type="entry name" value="LysR_substrate"/>
    <property type="match status" value="1"/>
</dbReference>
<gene>
    <name evidence="6" type="ORF">DWY38_15815</name>
</gene>
<dbReference type="InterPro" id="IPR000847">
    <property type="entry name" value="LysR_HTH_N"/>
</dbReference>
<dbReference type="EMBL" id="QRUJ01000032">
    <property type="protein sequence ID" value="RGR51920.1"/>
    <property type="molecule type" value="Genomic_DNA"/>
</dbReference>
<dbReference type="Gene3D" id="3.40.190.10">
    <property type="entry name" value="Periplasmic binding protein-like II"/>
    <property type="match status" value="2"/>
</dbReference>
<dbReference type="AlphaFoldDB" id="A0A395UWB3"/>
<dbReference type="Gene3D" id="1.10.10.10">
    <property type="entry name" value="Winged helix-like DNA-binding domain superfamily/Winged helix DNA-binding domain"/>
    <property type="match status" value="1"/>
</dbReference>
<evidence type="ECO:0000313" key="7">
    <source>
        <dbReference type="Proteomes" id="UP000266066"/>
    </source>
</evidence>
<dbReference type="SUPFAM" id="SSF53850">
    <property type="entry name" value="Periplasmic binding protein-like II"/>
    <property type="match status" value="1"/>
</dbReference>
<dbReference type="GO" id="GO:0003700">
    <property type="term" value="F:DNA-binding transcription factor activity"/>
    <property type="evidence" value="ECO:0007669"/>
    <property type="project" value="InterPro"/>
</dbReference>